<feature type="transmembrane region" description="Helical" evidence="1">
    <location>
        <begin position="16"/>
        <end position="36"/>
    </location>
</feature>
<protein>
    <recommendedName>
        <fullName evidence="4">Succinoglycan biosynthesis protein exoi</fullName>
    </recommendedName>
</protein>
<keyword evidence="1" id="KW-0472">Membrane</keyword>
<gene>
    <name evidence="2" type="ORF">GGQ64_001145</name>
</gene>
<dbReference type="RefSeq" id="WP_246422367.1">
    <property type="nucleotide sequence ID" value="NZ_JACIEE010000002.1"/>
</dbReference>
<evidence type="ECO:0000313" key="2">
    <source>
        <dbReference type="EMBL" id="MBB3975958.1"/>
    </source>
</evidence>
<accession>A0A7W6DA11</accession>
<proteinExistence type="predicted"/>
<keyword evidence="1" id="KW-1133">Transmembrane helix</keyword>
<reference evidence="2 3" key="1">
    <citation type="submission" date="2020-08" db="EMBL/GenBank/DDBJ databases">
        <title>Genomic Encyclopedia of Type Strains, Phase IV (KMG-IV): sequencing the most valuable type-strain genomes for metagenomic binning, comparative biology and taxonomic classification.</title>
        <authorList>
            <person name="Goeker M."/>
        </authorList>
    </citation>
    <scope>NUCLEOTIDE SEQUENCE [LARGE SCALE GENOMIC DNA]</scope>
    <source>
        <strain evidence="2 3">DSM 100211</strain>
    </source>
</reference>
<dbReference type="AlphaFoldDB" id="A0A7W6DA11"/>
<dbReference type="Proteomes" id="UP000574761">
    <property type="component" value="Unassembled WGS sequence"/>
</dbReference>
<organism evidence="2 3">
    <name type="scientific">Mycoplana azooxidifex</name>
    <dbReference type="NCBI Taxonomy" id="1636188"/>
    <lineage>
        <taxon>Bacteria</taxon>
        <taxon>Pseudomonadati</taxon>
        <taxon>Pseudomonadota</taxon>
        <taxon>Alphaproteobacteria</taxon>
        <taxon>Hyphomicrobiales</taxon>
        <taxon>Rhizobiaceae</taxon>
        <taxon>Mycoplana</taxon>
    </lineage>
</organism>
<evidence type="ECO:0000256" key="1">
    <source>
        <dbReference type="SAM" id="Phobius"/>
    </source>
</evidence>
<dbReference type="EMBL" id="JACIEE010000002">
    <property type="protein sequence ID" value="MBB3975958.1"/>
    <property type="molecule type" value="Genomic_DNA"/>
</dbReference>
<name>A0A7W6DA11_9HYPH</name>
<keyword evidence="3" id="KW-1185">Reference proteome</keyword>
<evidence type="ECO:0008006" key="4">
    <source>
        <dbReference type="Google" id="ProtNLM"/>
    </source>
</evidence>
<keyword evidence="1" id="KW-0812">Transmembrane</keyword>
<evidence type="ECO:0000313" key="3">
    <source>
        <dbReference type="Proteomes" id="UP000574761"/>
    </source>
</evidence>
<sequence length="108" mass="11797">MHPKFAEHRQGDRRRGLPLVSAIPGLICVGLVFFIFDMLSGAGLVAAFGAAVADCQIKGNIDLVDGSRAYYLPGQDRYGAIRIHPADGERWFCSEEQAVAAGWHRALR</sequence>
<comment type="caution">
    <text evidence="2">The sequence shown here is derived from an EMBL/GenBank/DDBJ whole genome shotgun (WGS) entry which is preliminary data.</text>
</comment>